<reference evidence="2 3" key="1">
    <citation type="submission" date="2023-07" db="EMBL/GenBank/DDBJ databases">
        <authorList>
            <person name="Lian W.-H."/>
        </authorList>
    </citation>
    <scope>NUCLEOTIDE SEQUENCE [LARGE SCALE GENOMIC DNA]</scope>
    <source>
        <strain evidence="2 3">SYSU DXS3180</strain>
    </source>
</reference>
<keyword evidence="2" id="KW-0012">Acyltransferase</keyword>
<keyword evidence="3" id="KW-1185">Reference proteome</keyword>
<evidence type="ECO:0000313" key="2">
    <source>
        <dbReference type="EMBL" id="MEX6691098.1"/>
    </source>
</evidence>
<name>A0ABV3ZQ86_9BACT</name>
<dbReference type="SUPFAM" id="SSF55729">
    <property type="entry name" value="Acyl-CoA N-acyltransferases (Nat)"/>
    <property type="match status" value="1"/>
</dbReference>
<dbReference type="Gene3D" id="3.40.630.30">
    <property type="match status" value="1"/>
</dbReference>
<dbReference type="RefSeq" id="WP_369332514.1">
    <property type="nucleotide sequence ID" value="NZ_JAULBC010000013.1"/>
</dbReference>
<evidence type="ECO:0000313" key="3">
    <source>
        <dbReference type="Proteomes" id="UP001560573"/>
    </source>
</evidence>
<gene>
    <name evidence="2" type="ORF">QTN47_26550</name>
</gene>
<evidence type="ECO:0000259" key="1">
    <source>
        <dbReference type="PROSITE" id="PS51186"/>
    </source>
</evidence>
<keyword evidence="2" id="KW-0808">Transferase</keyword>
<dbReference type="InterPro" id="IPR016181">
    <property type="entry name" value="Acyl_CoA_acyltransferase"/>
</dbReference>
<dbReference type="EMBL" id="JAULBC010000013">
    <property type="protein sequence ID" value="MEX6691098.1"/>
    <property type="molecule type" value="Genomic_DNA"/>
</dbReference>
<organism evidence="2 3">
    <name type="scientific">Danxiaibacter flavus</name>
    <dbReference type="NCBI Taxonomy" id="3049108"/>
    <lineage>
        <taxon>Bacteria</taxon>
        <taxon>Pseudomonadati</taxon>
        <taxon>Bacteroidota</taxon>
        <taxon>Chitinophagia</taxon>
        <taxon>Chitinophagales</taxon>
        <taxon>Chitinophagaceae</taxon>
        <taxon>Danxiaibacter</taxon>
    </lineage>
</organism>
<accession>A0ABV3ZQ86</accession>
<sequence length="176" mass="20982">MQWIRITDPEHLLLPFVRSLYESAFPVHERREWANFLRTISFSGMQLSLLEDELPVGFIITWQIQDFCYVEHFAISSSQRGKLYGGKVIDELFDRFNQRIILEVEPEHDEDSRRRILFYERKGLQPVPFSYMQPPYRKGEDCYKMQLMSIPAITSYNEFESIASDIRATVYEGFYE</sequence>
<dbReference type="InterPro" id="IPR000182">
    <property type="entry name" value="GNAT_dom"/>
</dbReference>
<dbReference type="GO" id="GO:0016746">
    <property type="term" value="F:acyltransferase activity"/>
    <property type="evidence" value="ECO:0007669"/>
    <property type="project" value="UniProtKB-KW"/>
</dbReference>
<dbReference type="Proteomes" id="UP001560573">
    <property type="component" value="Unassembled WGS sequence"/>
</dbReference>
<dbReference type="Pfam" id="PF00583">
    <property type="entry name" value="Acetyltransf_1"/>
    <property type="match status" value="1"/>
</dbReference>
<proteinExistence type="predicted"/>
<feature type="domain" description="N-acetyltransferase" evidence="1">
    <location>
        <begin position="4"/>
        <end position="153"/>
    </location>
</feature>
<dbReference type="PROSITE" id="PS51186">
    <property type="entry name" value="GNAT"/>
    <property type="match status" value="1"/>
</dbReference>
<protein>
    <submittedName>
        <fullName evidence="2">GNAT family N-acetyltransferase</fullName>
        <ecNumber evidence="2">2.3.1.-</ecNumber>
    </submittedName>
</protein>
<dbReference type="EC" id="2.3.1.-" evidence="2"/>
<comment type="caution">
    <text evidence="2">The sequence shown here is derived from an EMBL/GenBank/DDBJ whole genome shotgun (WGS) entry which is preliminary data.</text>
</comment>